<organism evidence="3 4">
    <name type="scientific">Mya arenaria</name>
    <name type="common">Soft-shell clam</name>
    <dbReference type="NCBI Taxonomy" id="6604"/>
    <lineage>
        <taxon>Eukaryota</taxon>
        <taxon>Metazoa</taxon>
        <taxon>Spiralia</taxon>
        <taxon>Lophotrochozoa</taxon>
        <taxon>Mollusca</taxon>
        <taxon>Bivalvia</taxon>
        <taxon>Autobranchia</taxon>
        <taxon>Heteroconchia</taxon>
        <taxon>Euheterodonta</taxon>
        <taxon>Imparidentia</taxon>
        <taxon>Neoheterodontei</taxon>
        <taxon>Myida</taxon>
        <taxon>Myoidea</taxon>
        <taxon>Myidae</taxon>
        <taxon>Mya</taxon>
    </lineage>
</organism>
<feature type="region of interest" description="Disordered" evidence="2">
    <location>
        <begin position="402"/>
        <end position="511"/>
    </location>
</feature>
<feature type="compositionally biased region" description="Polar residues" evidence="2">
    <location>
        <begin position="228"/>
        <end position="237"/>
    </location>
</feature>
<dbReference type="EMBL" id="CP111026">
    <property type="protein sequence ID" value="WAR27333.1"/>
    <property type="molecule type" value="Genomic_DNA"/>
</dbReference>
<feature type="region of interest" description="Disordered" evidence="2">
    <location>
        <begin position="1526"/>
        <end position="1564"/>
    </location>
</feature>
<feature type="region of interest" description="Disordered" evidence="2">
    <location>
        <begin position="545"/>
        <end position="671"/>
    </location>
</feature>
<evidence type="ECO:0000313" key="4">
    <source>
        <dbReference type="Proteomes" id="UP001164746"/>
    </source>
</evidence>
<feature type="compositionally biased region" description="Polar residues" evidence="2">
    <location>
        <begin position="314"/>
        <end position="328"/>
    </location>
</feature>
<feature type="compositionally biased region" description="Basic and acidic residues" evidence="2">
    <location>
        <begin position="594"/>
        <end position="612"/>
    </location>
</feature>
<reference evidence="3" key="1">
    <citation type="submission" date="2022-11" db="EMBL/GenBank/DDBJ databases">
        <title>Centuries of genome instability and evolution in soft-shell clam transmissible cancer (bioRxiv).</title>
        <authorList>
            <person name="Hart S.F.M."/>
            <person name="Yonemitsu M.A."/>
            <person name="Giersch R.M."/>
            <person name="Beal B.F."/>
            <person name="Arriagada G."/>
            <person name="Davis B.W."/>
            <person name="Ostrander E.A."/>
            <person name="Goff S.P."/>
            <person name="Metzger M.J."/>
        </authorList>
    </citation>
    <scope>NUCLEOTIDE SEQUENCE</scope>
    <source>
        <strain evidence="3">MELC-2E11</strain>
        <tissue evidence="3">Siphon/mantle</tissue>
    </source>
</reference>
<feature type="compositionally biased region" description="Basic and acidic residues" evidence="2">
    <location>
        <begin position="430"/>
        <end position="500"/>
    </location>
</feature>
<feature type="compositionally biased region" description="Basic and acidic residues" evidence="2">
    <location>
        <begin position="402"/>
        <end position="414"/>
    </location>
</feature>
<feature type="compositionally biased region" description="Basic residues" evidence="2">
    <location>
        <begin position="584"/>
        <end position="593"/>
    </location>
</feature>
<dbReference type="Proteomes" id="UP001164746">
    <property type="component" value="Chromosome 15"/>
</dbReference>
<feature type="compositionally biased region" description="Basic and acidic residues" evidence="2">
    <location>
        <begin position="238"/>
        <end position="249"/>
    </location>
</feature>
<feature type="compositionally biased region" description="Acidic residues" evidence="2">
    <location>
        <begin position="250"/>
        <end position="261"/>
    </location>
</feature>
<feature type="region of interest" description="Disordered" evidence="2">
    <location>
        <begin position="178"/>
        <end position="261"/>
    </location>
</feature>
<feature type="compositionally biased region" description="Basic and acidic residues" evidence="2">
    <location>
        <begin position="295"/>
        <end position="306"/>
    </location>
</feature>
<feature type="region of interest" description="Disordered" evidence="2">
    <location>
        <begin position="1727"/>
        <end position="1751"/>
    </location>
</feature>
<feature type="compositionally biased region" description="Basic and acidic residues" evidence="2">
    <location>
        <begin position="1549"/>
        <end position="1562"/>
    </location>
</feature>
<name>A0ABY7FYP9_MYAAR</name>
<evidence type="ECO:0000256" key="2">
    <source>
        <dbReference type="SAM" id="MobiDB-lite"/>
    </source>
</evidence>
<sequence>MDPLMDDLEGLVAPDLNMDTPSWCSSCNNLRQEIKKLQDERVQSFQKIKQKIIPTDLLIKKYKSKCDDYEQQCRKVDDANKRAEKFQRQCEILEAQLKASLLDTEPLRAGITRQYEHLSYTSAADIDRLESEKRELLVKWEIKVLKKEKRTMKRESIALEIKLKSALEKIEKLRLTAKSTPSPYRQKRTKSGTCQSPIKSPCRSPLKSPLGIFKPSPVGRGRARTVSERSSTSQTRDSSVDHGDQKLATEEESSLSSDSDDNASLYSISWSMSPLSKCISPLPPTPAFRDTVKVEEKPVENDKLQMETDDTAVVKNTDSLENSKSNPPKNAHSDDVDSGDAEMIATESVRSDPLLNVKSTPLEKVQTSITKEIPASFTQCTDSTETVVCDILNENSKELRTDTTAEPIELRTDATNEPTELRSNTNVEPTELRSDTTAEPIELRTDATNEPTELRSDTTVEPFKLKTDATNEPSELRSDTTAEQRDATKKNKEFRSDTSDKTMVLGIDTTEKPSEFRTDSVMVKSATEDEAVCTPLDKSVKIEHKINETSQDENEDEKETIDINSESDNVFKSENKLFMSPSGLKRRIAHVSTKRKEDGHDKRHITSEKPKSAQDNVELAKSDSSFSHSENVGKKCSREKDTPSAETEGSESLLEAVKEVGSHPRYSAEKKYTDNVDDIEQLSDSDIENDSEIDLINKNNATDIDMDFCVSRSKVFGAGSNGSFEKLPDDKQMNDTKDVIEVWKEPQDEVVQKKNTPKSSLIRQEAVAAKRKLTKLHNDTAVTKKLEKDFSSDQKDSIIYVNNLDSEGLGEKSMKVKTESDKVNVHENKQRNKKIKSLVEEELAGFDFDGDYNVLSRDSEPAKDLIRSPDYCHRKLENFVKRNNKKLKRCKYVDLDGQATEQGNNTNQTSQKSELRPAVKFERLGDGNSKSKIDSKLAALTENKAFIDGCVPLLQSEGSKHAFKRVELSKSKTLIDTIGSMSSSERKSTIRAETIGKENSVTPPSRQLSTGFVVSQVSLERSPSCESTKSFRNSPARVSEFDHSLCDNVIEEESYSTDITEKTDLVGALGVEISKNKTDNHSSKQEDVVSDADILMPQDVKEIKGKQHLSVKSSDTSRLKLTERKSVIVEDNEKPGCSYTVDTNIESHTDRVKSATIKIISDPNDLASLNSASLFHSVTMDPGLGLESMDPTSPVSPLSISPFCFMNPISPLPPSPVRHLNRVSPLSPQLEEKILTDQTEVICDPNNFEKDGSGVKDKCDLSVNEKESAGYLSLQQSKATGNNDNANETEEELTVGIGIEKDIGKSSMPRPDDLERKKHLDECINPDITKTVTLSNDSIAKSETESEQFTNNTENSVGKIAVNSEEDSKMSNSAISEDVKIKSENIHNSESNLDSLKMRNSVKEKNIVNLKMVKDIKTEKICNDEFKSSGKVKTKKHRNDLNNADVNEQKEEICGESSVKRRTRTTSSNEKTEEVLTKQPPKIPIKKILEINNLSPLPKMISPVRSPKSRLSTKVLKPVSKNTNLPELFIPKPGDRKMDVRSVSNHGNVKKDNKEDKTDQGIKSKSANIQKICSKTPIVQNSEDSIENSFCVRKSGRTALRKSTRNRVKSAEQTEHSESDKKNLTNDKIHPENMLQTEAEVRLDNQEIEYNKDVKPDTDVHESEMDAMGDAKTITVAMETGEIEIKPELDEVPEGMDNWAFKRKTRLAHKTNIQPLKPLRVPVIDAPVLTQSGKKRRSGPGDQAQDKKQCKEGLFSAKSKVAETLFEKGRMKTDSLDTVYEVCRRDQHTTLRPLVFPLLNNVEKRALHLLQFLHCNKAMGLSGETVFTMLWQAVFSRSVDTSVVGQMSMCRVFTALSSTQGNIERARVLFYHIVTCGYLNPNLLVVPIVSVWPEVLCKSPEDSPDKVVTPGLTLALEEVIKRSLVEQDTEVNRKVLLVLQKLCCWSGSHGNIDTVLKTIMNKLAYVTHPESRNIAAVFELTKAVDLLLSTQPWSWVKDMFIYTCGLQSAANKYRAEKINVPVAPEYMCAVLKMTKNKFIKTLDAFWLLDEK</sequence>
<accession>A0ABY7FYP9</accession>
<feature type="compositionally biased region" description="Polar residues" evidence="2">
    <location>
        <begin position="415"/>
        <end position="428"/>
    </location>
</feature>
<feature type="compositionally biased region" description="Basic and acidic residues" evidence="2">
    <location>
        <begin position="1609"/>
        <end position="1626"/>
    </location>
</feature>
<proteinExistence type="predicted"/>
<feature type="region of interest" description="Disordered" evidence="2">
    <location>
        <begin position="1452"/>
        <end position="1477"/>
    </location>
</feature>
<evidence type="ECO:0000313" key="3">
    <source>
        <dbReference type="EMBL" id="WAR27333.1"/>
    </source>
</evidence>
<evidence type="ECO:0000256" key="1">
    <source>
        <dbReference type="SAM" id="Coils"/>
    </source>
</evidence>
<gene>
    <name evidence="3" type="ORF">MAR_013037</name>
</gene>
<feature type="coiled-coil region" evidence="1">
    <location>
        <begin position="27"/>
        <end position="103"/>
    </location>
</feature>
<feature type="region of interest" description="Disordered" evidence="2">
    <location>
        <begin position="1600"/>
        <end position="1626"/>
    </location>
</feature>
<feature type="region of interest" description="Disordered" evidence="2">
    <location>
        <begin position="295"/>
        <end position="338"/>
    </location>
</feature>
<keyword evidence="1" id="KW-0175">Coiled coil</keyword>
<feature type="compositionally biased region" description="Basic and acidic residues" evidence="2">
    <location>
        <begin position="656"/>
        <end position="671"/>
    </location>
</feature>
<protein>
    <submittedName>
        <fullName evidence="3">Uncharacterized protein</fullName>
    </submittedName>
</protein>
<keyword evidence="4" id="KW-1185">Reference proteome</keyword>
<feature type="compositionally biased region" description="Basic and acidic residues" evidence="2">
    <location>
        <begin position="631"/>
        <end position="643"/>
    </location>
</feature>
<feature type="compositionally biased region" description="Acidic residues" evidence="2">
    <location>
        <begin position="550"/>
        <end position="559"/>
    </location>
</feature>